<dbReference type="SUPFAM" id="SSF63829">
    <property type="entry name" value="Calcium-dependent phosphotriesterase"/>
    <property type="match status" value="1"/>
</dbReference>
<name>A0A918VVG0_9HYPH</name>
<feature type="binding site" evidence="3">
    <location>
        <position position="146"/>
    </location>
    <ligand>
        <name>substrate</name>
    </ligand>
</feature>
<dbReference type="InterPro" id="IPR013658">
    <property type="entry name" value="SGL"/>
</dbReference>
<gene>
    <name evidence="5" type="ORF">GCM10007989_24870</name>
</gene>
<evidence type="ECO:0000256" key="2">
    <source>
        <dbReference type="PIRSR" id="PIRSR605511-1"/>
    </source>
</evidence>
<keyword evidence="1" id="KW-0378">Hydrolase</keyword>
<evidence type="ECO:0000256" key="3">
    <source>
        <dbReference type="PIRSR" id="PIRSR605511-2"/>
    </source>
</evidence>
<dbReference type="InterPro" id="IPR011042">
    <property type="entry name" value="6-blade_b-propeller_TolB-like"/>
</dbReference>
<reference evidence="5" key="1">
    <citation type="journal article" date="2014" name="Int. J. Syst. Evol. Microbiol.">
        <title>Complete genome sequence of Corynebacterium casei LMG S-19264T (=DSM 44701T), isolated from a smear-ripened cheese.</title>
        <authorList>
            <consortium name="US DOE Joint Genome Institute (JGI-PGF)"/>
            <person name="Walter F."/>
            <person name="Albersmeier A."/>
            <person name="Kalinowski J."/>
            <person name="Ruckert C."/>
        </authorList>
    </citation>
    <scope>NUCLEOTIDE SEQUENCE</scope>
    <source>
        <strain evidence="5">KCTC 32437</strain>
    </source>
</reference>
<comment type="cofactor">
    <cofactor evidence="3">
        <name>Zn(2+)</name>
        <dbReference type="ChEBI" id="CHEBI:29105"/>
    </cofactor>
    <text evidence="3">Binds 1 divalent metal cation per subunit.</text>
</comment>
<evidence type="ECO:0000313" key="6">
    <source>
        <dbReference type="Proteomes" id="UP000646579"/>
    </source>
</evidence>
<keyword evidence="3" id="KW-0862">Zinc</keyword>
<evidence type="ECO:0000256" key="1">
    <source>
        <dbReference type="ARBA" id="ARBA00022801"/>
    </source>
</evidence>
<comment type="caution">
    <text evidence="5">The sequence shown here is derived from an EMBL/GenBank/DDBJ whole genome shotgun (WGS) entry which is preliminary data.</text>
</comment>
<feature type="binding site" evidence="3">
    <location>
        <position position="36"/>
    </location>
    <ligand>
        <name>a divalent metal cation</name>
        <dbReference type="ChEBI" id="CHEBI:60240"/>
    </ligand>
</feature>
<dbReference type="PANTHER" id="PTHR47572">
    <property type="entry name" value="LIPOPROTEIN-RELATED"/>
    <property type="match status" value="1"/>
</dbReference>
<dbReference type="RefSeq" id="WP_189425985.1">
    <property type="nucleotide sequence ID" value="NZ_BMZE01000002.1"/>
</dbReference>
<feature type="domain" description="SMP-30/Gluconolactonase/LRE-like region" evidence="4">
    <location>
        <begin position="34"/>
        <end position="288"/>
    </location>
</feature>
<evidence type="ECO:0000313" key="5">
    <source>
        <dbReference type="EMBL" id="GHA27952.1"/>
    </source>
</evidence>
<dbReference type="Proteomes" id="UP000646579">
    <property type="component" value="Unassembled WGS sequence"/>
</dbReference>
<proteinExistence type="predicted"/>
<protein>
    <submittedName>
        <fullName evidence="5">Gluconolactonase</fullName>
    </submittedName>
</protein>
<feature type="binding site" evidence="3">
    <location>
        <position position="233"/>
    </location>
    <ligand>
        <name>a divalent metal cation</name>
        <dbReference type="ChEBI" id="CHEBI:60240"/>
    </ligand>
</feature>
<feature type="active site" description="Proton donor/acceptor" evidence="2">
    <location>
        <position position="233"/>
    </location>
</feature>
<keyword evidence="6" id="KW-1185">Reference proteome</keyword>
<accession>A0A918VVG0</accession>
<dbReference type="Gene3D" id="2.120.10.30">
    <property type="entry name" value="TolB, C-terminal domain"/>
    <property type="match status" value="1"/>
</dbReference>
<dbReference type="GO" id="GO:0016787">
    <property type="term" value="F:hydrolase activity"/>
    <property type="evidence" value="ECO:0007669"/>
    <property type="project" value="UniProtKB-KW"/>
</dbReference>
<sequence>MAIAGDTYEFHEKAFYDLTVPIAAIETIYDGCRWSEGPVWFNDGGYLIWSDIPNNRMLRWVPESGVTVYRQPSNYVNGNTRDLEGRMVSCSHGARAVLRTEPDGTITTLVSHHQGKRLNSPNDVVVRSDGTIWFTDPTYGIISDYEGYKADPEQDGCFVYRYDPQTDTLDVVTKDFTKPNGLAFSIDETQLFIADSGKSHDPDCASVIRCYDTDGKTLSNGRVFCELETGIPDGFRFDTNGNLWTSAGAGINCYDPAGTLLGRINLPQSVSNLTFGGERRNRLFITSTQAVYSVFVGATGAQRP</sequence>
<organism evidence="5 6">
    <name type="scientific">Devosia pacifica</name>
    <dbReference type="NCBI Taxonomy" id="1335967"/>
    <lineage>
        <taxon>Bacteria</taxon>
        <taxon>Pseudomonadati</taxon>
        <taxon>Pseudomonadota</taxon>
        <taxon>Alphaproteobacteria</taxon>
        <taxon>Hyphomicrobiales</taxon>
        <taxon>Devosiaceae</taxon>
        <taxon>Devosia</taxon>
    </lineage>
</organism>
<dbReference type="Pfam" id="PF08450">
    <property type="entry name" value="SGL"/>
    <property type="match status" value="1"/>
</dbReference>
<reference evidence="5" key="2">
    <citation type="submission" date="2020-09" db="EMBL/GenBank/DDBJ databases">
        <authorList>
            <person name="Sun Q."/>
            <person name="Kim S."/>
        </authorList>
    </citation>
    <scope>NUCLEOTIDE SEQUENCE</scope>
    <source>
        <strain evidence="5">KCTC 32437</strain>
    </source>
</reference>
<dbReference type="AlphaFoldDB" id="A0A918VVG0"/>
<evidence type="ECO:0000259" key="4">
    <source>
        <dbReference type="Pfam" id="PF08450"/>
    </source>
</evidence>
<dbReference type="InterPro" id="IPR005511">
    <property type="entry name" value="SMP-30"/>
</dbReference>
<dbReference type="InterPro" id="IPR051262">
    <property type="entry name" value="SMP-30/CGR1_Lactonase"/>
</dbReference>
<keyword evidence="3" id="KW-0479">Metal-binding</keyword>
<dbReference type="PANTHER" id="PTHR47572:SF4">
    <property type="entry name" value="LACTONASE DRP35"/>
    <property type="match status" value="1"/>
</dbReference>
<dbReference type="GO" id="GO:0046872">
    <property type="term" value="F:metal ion binding"/>
    <property type="evidence" value="ECO:0007669"/>
    <property type="project" value="UniProtKB-KW"/>
</dbReference>
<feature type="binding site" evidence="3">
    <location>
        <position position="180"/>
    </location>
    <ligand>
        <name>a divalent metal cation</name>
        <dbReference type="ChEBI" id="CHEBI:60240"/>
    </ligand>
</feature>
<dbReference type="PRINTS" id="PR01790">
    <property type="entry name" value="SMP30FAMILY"/>
</dbReference>
<dbReference type="EMBL" id="BMZE01000002">
    <property type="protein sequence ID" value="GHA27952.1"/>
    <property type="molecule type" value="Genomic_DNA"/>
</dbReference>
<feature type="binding site" evidence="3">
    <location>
        <position position="122"/>
    </location>
    <ligand>
        <name>substrate</name>
    </ligand>
</feature>